<gene>
    <name evidence="2" type="ordered locus">Oter_3142</name>
</gene>
<reference evidence="2 3" key="1">
    <citation type="journal article" date="2011" name="J. Bacteriol.">
        <title>Genome sequence of the verrucomicrobium Opitutus terrae PB90-1, an abundant inhabitant of rice paddy soil ecosystems.</title>
        <authorList>
            <person name="van Passel M.W."/>
            <person name="Kant R."/>
            <person name="Palva A."/>
            <person name="Copeland A."/>
            <person name="Lucas S."/>
            <person name="Lapidus A."/>
            <person name="Glavina del Rio T."/>
            <person name="Pitluck S."/>
            <person name="Goltsman E."/>
            <person name="Clum A."/>
            <person name="Sun H."/>
            <person name="Schmutz J."/>
            <person name="Larimer F.W."/>
            <person name="Land M.L."/>
            <person name="Hauser L."/>
            <person name="Kyrpides N."/>
            <person name="Mikhailova N."/>
            <person name="Richardson P.P."/>
            <person name="Janssen P.H."/>
            <person name="de Vos W.M."/>
            <person name="Smidt H."/>
        </authorList>
    </citation>
    <scope>NUCLEOTIDE SEQUENCE [LARGE SCALE GENOMIC DNA]</scope>
    <source>
        <strain evidence="3">DSM 11246 / JCM 15787 / PB90-1</strain>
    </source>
</reference>
<dbReference type="Proteomes" id="UP000007013">
    <property type="component" value="Chromosome"/>
</dbReference>
<evidence type="ECO:0000256" key="1">
    <source>
        <dbReference type="SAM" id="Coils"/>
    </source>
</evidence>
<evidence type="ECO:0000313" key="2">
    <source>
        <dbReference type="EMBL" id="ACB76422.1"/>
    </source>
</evidence>
<dbReference type="AlphaFoldDB" id="B1ZZM1"/>
<protein>
    <submittedName>
        <fullName evidence="2">TolA protein, putative</fullName>
    </submittedName>
</protein>
<dbReference type="HOGENOM" id="CLU_1446299_0_0_0"/>
<dbReference type="RefSeq" id="WP_012375951.1">
    <property type="nucleotide sequence ID" value="NC_010571.1"/>
</dbReference>
<proteinExistence type="predicted"/>
<name>B1ZZM1_OPITP</name>
<accession>B1ZZM1</accession>
<evidence type="ECO:0000313" key="3">
    <source>
        <dbReference type="Proteomes" id="UP000007013"/>
    </source>
</evidence>
<keyword evidence="1" id="KW-0175">Coiled coil</keyword>
<keyword evidence="3" id="KW-1185">Reference proteome</keyword>
<dbReference type="EMBL" id="CP001032">
    <property type="protein sequence ID" value="ACB76422.1"/>
    <property type="molecule type" value="Genomic_DNA"/>
</dbReference>
<sequence length="187" mass="20669">MKAVAITAIILVALWAVSATYRDYRRQNERDLAARHAADEAREAELRRRESAQVEANRLTAAQAEKEAAAAAAATAELRRQQEAAAQAQAAREAEAARWSAELARLRAQKEATLKEAEHWSDLREQELARIDEAHAAALAKLQALEQEETTARDRAAALAEALELQATKEKQAREAAARFPRGQQRP</sequence>
<feature type="coiled-coil region" evidence="1">
    <location>
        <begin position="59"/>
        <end position="162"/>
    </location>
</feature>
<dbReference type="KEGG" id="ote:Oter_3142"/>
<organism evidence="2 3">
    <name type="scientific">Opitutus terrae (strain DSM 11246 / JCM 15787 / PB90-1)</name>
    <dbReference type="NCBI Taxonomy" id="452637"/>
    <lineage>
        <taxon>Bacteria</taxon>
        <taxon>Pseudomonadati</taxon>
        <taxon>Verrucomicrobiota</taxon>
        <taxon>Opitutia</taxon>
        <taxon>Opitutales</taxon>
        <taxon>Opitutaceae</taxon>
        <taxon>Opitutus</taxon>
    </lineage>
</organism>
<dbReference type="STRING" id="452637.Oter_3142"/>